<accession>A0A3N2QDC7</accession>
<organism evidence="1 2">
    <name type="scientific">Candidatus Cardinium hertigii</name>
    <dbReference type="NCBI Taxonomy" id="247481"/>
    <lineage>
        <taxon>Bacteria</taxon>
        <taxon>Pseudomonadati</taxon>
        <taxon>Bacteroidota</taxon>
        <taxon>Cytophagia</taxon>
        <taxon>Cytophagales</taxon>
        <taxon>Amoebophilaceae</taxon>
        <taxon>Candidatus Cardinium</taxon>
    </lineage>
</organism>
<proteinExistence type="predicted"/>
<dbReference type="AlphaFoldDB" id="A0A3N2QDC7"/>
<protein>
    <submittedName>
        <fullName evidence="1">Uncharacterized protein</fullName>
    </submittedName>
</protein>
<evidence type="ECO:0000313" key="1">
    <source>
        <dbReference type="EMBL" id="ROT47798.1"/>
    </source>
</evidence>
<dbReference type="OrthoDB" id="9766750at2"/>
<reference evidence="1 2" key="1">
    <citation type="submission" date="2018-09" db="EMBL/GenBank/DDBJ databases">
        <title>Comparative Genomics of Wolbachia-Cardinium Dual Endosymbiosis in a Plant-Parasitic Nematode.</title>
        <authorList>
            <person name="Brown A.M.V."/>
            <person name="Wasala S.K."/>
            <person name="Howe D.K."/>
            <person name="Peetz A.B."/>
            <person name="Zasada I.A."/>
            <person name="Denver D.R."/>
        </authorList>
    </citation>
    <scope>NUCLEOTIDE SEQUENCE [LARGE SCALE GENOMIC DNA]</scope>
    <source>
        <strain evidence="1 2">Pp_1</strain>
    </source>
</reference>
<evidence type="ECO:0000313" key="2">
    <source>
        <dbReference type="Proteomes" id="UP000270927"/>
    </source>
</evidence>
<dbReference type="RefSeq" id="WP_123662187.1">
    <property type="nucleotide sequence ID" value="NZ_RARA01000011.1"/>
</dbReference>
<dbReference type="EMBL" id="RARA01000011">
    <property type="protein sequence ID" value="ROT47798.1"/>
    <property type="molecule type" value="Genomic_DNA"/>
</dbReference>
<dbReference type="Proteomes" id="UP000270927">
    <property type="component" value="Unassembled WGS sequence"/>
</dbReference>
<comment type="caution">
    <text evidence="1">The sequence shown here is derived from an EMBL/GenBank/DDBJ whole genome shotgun (WGS) entry which is preliminary data.</text>
</comment>
<sequence length="586" mass="68298">MRTYPEYDILFGLFFLAWCQLATYGNPLSSYNCCLQYETPFQACVPSLDPPFVGNLDQYAMQFSLQHHNQAFGLTARKQAGESFCWHPVTGRYGFNLWSTFLSIEHKKYFKHLIIGDYQIGYGQGLLLGSNDSRFMGTDVLSIIRNDIGITPYTGIKRVGLRGVALTSILGTIEWTGFLAINNLDAQIKWNEDNRPYTNWINRTGKYDTINKLKNRGTIQEQVIGCTILKQYSTNESAIGINLLSHRYNIPIIPEEALHIFYTFHGQNALATSLFYRLLWKRAVLFGEWGITFPCIKHYTTAFIKGIKVSLTDDIAFMAALYRYGTGFYNPYGKAFTGYARSNAQEKGLYTGIQFHPLHGLEIAATGHYFINAQAKPELEKAEPELEEKDKGHRLLIHINYALDRRTQYMLQFVHRTVRDHNMHQNIIEENTTKISKANQNKFKLHASYKITNTWKTNIAIQYTNCMLLGHTNHGYSLSSTQQWKRQENLQFDLQIHYFQTENFITRLYFYEPNSMFSDNKFKSYYGTGMAFMGSARWKLLHWMSWNIQYKLKHLFRRVIRMEEVEKRIMPLRTVHSIGIQWIVRF</sequence>
<name>A0A3N2QDC7_9BACT</name>
<keyword evidence="2" id="KW-1185">Reference proteome</keyword>
<gene>
    <name evidence="1" type="ORF">EDM02_00440</name>
</gene>